<evidence type="ECO:0000313" key="2">
    <source>
        <dbReference type="EMBL" id="KRL01006.1"/>
    </source>
</evidence>
<dbReference type="EMBL" id="AZEF01000030">
    <property type="protein sequence ID" value="KRL01006.1"/>
    <property type="molecule type" value="Genomic_DNA"/>
</dbReference>
<dbReference type="PANTHER" id="PTHR43215">
    <property type="entry name" value="RADIAL SPOKE HEAD 1 HOMOLOG"/>
    <property type="match status" value="1"/>
</dbReference>
<dbReference type="STRING" id="1423731.FC81_GL001608"/>
<protein>
    <recommendedName>
        <fullName evidence="4">MORN repeat-containing protein</fullName>
    </recommendedName>
</protein>
<evidence type="ECO:0000313" key="3">
    <source>
        <dbReference type="Proteomes" id="UP000051621"/>
    </source>
</evidence>
<sequence>MKMRIVFEIAVVVLLVSLAGFSLMATRAKEGRYTLDHQRIVYNGGILKDKFNGYGRLRLASHDRYSGQFKDGQFSGEGVFKSHESWQYTGHFKAGVPDGKGVLTTAGHKEYHGLFKKGELIHAD</sequence>
<keyword evidence="1" id="KW-0677">Repeat</keyword>
<name>A0A0R1LZM0_9LACO</name>
<dbReference type="PANTHER" id="PTHR43215:SF14">
    <property type="entry name" value="RADIAL SPOKE HEAD 1 HOMOLOG"/>
    <property type="match status" value="1"/>
</dbReference>
<dbReference type="SUPFAM" id="SSF82185">
    <property type="entry name" value="Histone H3 K4-specific methyltransferase SET7/9 N-terminal domain"/>
    <property type="match status" value="1"/>
</dbReference>
<keyword evidence="3" id="KW-1185">Reference proteome</keyword>
<dbReference type="SMART" id="SM00698">
    <property type="entry name" value="MORN"/>
    <property type="match status" value="3"/>
</dbReference>
<evidence type="ECO:0008006" key="4">
    <source>
        <dbReference type="Google" id="ProtNLM"/>
    </source>
</evidence>
<dbReference type="Pfam" id="PF02493">
    <property type="entry name" value="MORN"/>
    <property type="match status" value="3"/>
</dbReference>
<dbReference type="Gene3D" id="2.20.110.10">
    <property type="entry name" value="Histone H3 K4-specific methyltransferase SET7/9 N-terminal domain"/>
    <property type="match status" value="1"/>
</dbReference>
<proteinExistence type="predicted"/>
<dbReference type="AlphaFoldDB" id="A0A0R1LZM0"/>
<reference evidence="2 3" key="1">
    <citation type="journal article" date="2015" name="Genome Announc.">
        <title>Expanding the biotechnology potential of lactobacilli through comparative genomics of 213 strains and associated genera.</title>
        <authorList>
            <person name="Sun Z."/>
            <person name="Harris H.M."/>
            <person name="McCann A."/>
            <person name="Guo C."/>
            <person name="Argimon S."/>
            <person name="Zhang W."/>
            <person name="Yang X."/>
            <person name="Jeffery I.B."/>
            <person name="Cooney J.C."/>
            <person name="Kagawa T.F."/>
            <person name="Liu W."/>
            <person name="Song Y."/>
            <person name="Salvetti E."/>
            <person name="Wrobel A."/>
            <person name="Rasinkangas P."/>
            <person name="Parkhill J."/>
            <person name="Rea M.C."/>
            <person name="O'Sullivan O."/>
            <person name="Ritari J."/>
            <person name="Douillard F.P."/>
            <person name="Paul Ross R."/>
            <person name="Yang R."/>
            <person name="Briner A.E."/>
            <person name="Felis G.E."/>
            <person name="de Vos W.M."/>
            <person name="Barrangou R."/>
            <person name="Klaenhammer T.R."/>
            <person name="Caufield P.W."/>
            <person name="Cui Y."/>
            <person name="Zhang H."/>
            <person name="O'Toole P.W."/>
        </authorList>
    </citation>
    <scope>NUCLEOTIDE SEQUENCE [LARGE SCALE GENOMIC DNA]</scope>
    <source>
        <strain evidence="2 3">DSM 19910</strain>
    </source>
</reference>
<evidence type="ECO:0000256" key="1">
    <source>
        <dbReference type="ARBA" id="ARBA00022737"/>
    </source>
</evidence>
<organism evidence="2 3">
    <name type="scientific">Liquorilactobacillus capillatus DSM 19910</name>
    <dbReference type="NCBI Taxonomy" id="1423731"/>
    <lineage>
        <taxon>Bacteria</taxon>
        <taxon>Bacillati</taxon>
        <taxon>Bacillota</taxon>
        <taxon>Bacilli</taxon>
        <taxon>Lactobacillales</taxon>
        <taxon>Lactobacillaceae</taxon>
        <taxon>Liquorilactobacillus</taxon>
    </lineage>
</organism>
<dbReference type="InterPro" id="IPR003409">
    <property type="entry name" value="MORN"/>
</dbReference>
<dbReference type="Proteomes" id="UP000051621">
    <property type="component" value="Unassembled WGS sequence"/>
</dbReference>
<dbReference type="RefSeq" id="WP_057745156.1">
    <property type="nucleotide sequence ID" value="NZ_AZEF01000030.1"/>
</dbReference>
<accession>A0A0R1LZM0</accession>
<comment type="caution">
    <text evidence="2">The sequence shown here is derived from an EMBL/GenBank/DDBJ whole genome shotgun (WGS) entry which is preliminary data.</text>
</comment>
<dbReference type="OrthoDB" id="1693224at2"/>
<gene>
    <name evidence="2" type="ORF">FC81_GL001608</name>
</gene>
<dbReference type="PATRIC" id="fig|1423731.3.peg.1649"/>